<keyword evidence="4" id="KW-1003">Cell membrane</keyword>
<feature type="binding site" evidence="12">
    <location>
        <position position="111"/>
    </location>
    <ligand>
        <name>K(+)</name>
        <dbReference type="ChEBI" id="CHEBI:29103"/>
    </ligand>
</feature>
<keyword evidence="10" id="KW-0406">Ion transport</keyword>
<dbReference type="InterPro" id="IPR004772">
    <property type="entry name" value="TrkH"/>
</dbReference>
<reference evidence="14" key="2">
    <citation type="submission" date="2021-04" db="EMBL/GenBank/DDBJ databases">
        <authorList>
            <person name="Gilroy R."/>
        </authorList>
    </citation>
    <scope>NUCLEOTIDE SEQUENCE</scope>
    <source>
        <strain evidence="14">ChiHjej12B11-16260</strain>
    </source>
</reference>
<evidence type="ECO:0000256" key="1">
    <source>
        <dbReference type="ARBA" id="ARBA00004429"/>
    </source>
</evidence>
<feature type="binding site" evidence="12">
    <location>
        <position position="318"/>
    </location>
    <ligand>
        <name>K(+)</name>
        <dbReference type="ChEBI" id="CHEBI:29103"/>
    </ligand>
</feature>
<protein>
    <submittedName>
        <fullName evidence="14">TrkH family potassium uptake protein</fullName>
    </submittedName>
</protein>
<sequence length="485" mass="53246">MKRINFGIIFRILGILLCIGAAFLFIPTAMSFYYDEPEQWMFLLSACATLITGTVLATTLRHHRAINDRREGILIGVGAWLTFTVVGMLPFLGIGTSLPDAVFETISGLTTTGATIYEDIDSLPHGILLWRSLLHWIGGIGIIVFTVALLPMLNHRGGMLLFSNEVSGMGQEKLTPRINQTALRLWLCYLVLTIIITLLLYAGPMDLFDAVNHAFATISTGGFSTRQASIAYYNSPYIEYVITLFSFVGGLNFAILYNTIFHNHTRLFKAEQIRWYAGIVVAASVVITAGLFIKGEYATIEECFRKAIFQVTTIITTTGFSTADYITWGTFYTLLLMLLMFFGGCGGSTSGGAKIDRMVILAKHARNELYRVLHPNAIRPVLYNGKVLPQEVVSKVLSFTVFYVLTWVCGAVLLSITGVTLGEAVGCALTCLSNVGPGLGVAGPSGTFAPLPDIAKWILSVMMLIGRLEIFTALIIFTPMFWRNS</sequence>
<feature type="transmembrane region" description="Helical" evidence="13">
    <location>
        <begin position="133"/>
        <end position="153"/>
    </location>
</feature>
<feature type="transmembrane region" description="Helical" evidence="13">
    <location>
        <begin position="183"/>
        <end position="202"/>
    </location>
</feature>
<evidence type="ECO:0000256" key="11">
    <source>
        <dbReference type="ARBA" id="ARBA00023136"/>
    </source>
</evidence>
<reference evidence="14" key="1">
    <citation type="journal article" date="2021" name="PeerJ">
        <title>Extensive microbial diversity within the chicken gut microbiome revealed by metagenomics and culture.</title>
        <authorList>
            <person name="Gilroy R."/>
            <person name="Ravi A."/>
            <person name="Getino M."/>
            <person name="Pursley I."/>
            <person name="Horton D.L."/>
            <person name="Alikhan N.F."/>
            <person name="Baker D."/>
            <person name="Gharbi K."/>
            <person name="Hall N."/>
            <person name="Watson M."/>
            <person name="Adriaenssens E.M."/>
            <person name="Foster-Nyarko E."/>
            <person name="Jarju S."/>
            <person name="Secka A."/>
            <person name="Antonio M."/>
            <person name="Oren A."/>
            <person name="Chaudhuri R.R."/>
            <person name="La Ragione R."/>
            <person name="Hildebrand F."/>
            <person name="Pallen M.J."/>
        </authorList>
    </citation>
    <scope>NUCLEOTIDE SEQUENCE</scope>
    <source>
        <strain evidence="14">ChiHjej12B11-16260</strain>
    </source>
</reference>
<proteinExistence type="inferred from homology"/>
<feature type="transmembrane region" description="Helical" evidence="13">
    <location>
        <begin position="325"/>
        <end position="348"/>
    </location>
</feature>
<dbReference type="PIRSF" id="PIRSF006247">
    <property type="entry name" value="TrkH"/>
    <property type="match status" value="1"/>
</dbReference>
<dbReference type="PANTHER" id="PTHR32024">
    <property type="entry name" value="TRK SYSTEM POTASSIUM UPTAKE PROTEIN TRKG-RELATED"/>
    <property type="match status" value="1"/>
</dbReference>
<dbReference type="Pfam" id="PF02386">
    <property type="entry name" value="TrkH"/>
    <property type="match status" value="1"/>
</dbReference>
<dbReference type="Proteomes" id="UP000824246">
    <property type="component" value="Unassembled WGS sequence"/>
</dbReference>
<comment type="caution">
    <text evidence="14">The sequence shown here is derived from an EMBL/GenBank/DDBJ whole genome shotgun (WGS) entry which is preliminary data.</text>
</comment>
<dbReference type="InterPro" id="IPR003445">
    <property type="entry name" value="Cat_transpt"/>
</dbReference>
<gene>
    <name evidence="14" type="ORF">H9982_04465</name>
</gene>
<keyword evidence="12" id="KW-0479">Metal-binding</keyword>
<feature type="binding site" evidence="12">
    <location>
        <position position="435"/>
    </location>
    <ligand>
        <name>K(+)</name>
        <dbReference type="ChEBI" id="CHEBI:29103"/>
    </ligand>
</feature>
<feature type="binding site" evidence="12">
    <location>
        <position position="112"/>
    </location>
    <ligand>
        <name>K(+)</name>
        <dbReference type="ChEBI" id="CHEBI:29103"/>
    </ligand>
</feature>
<keyword evidence="8 12" id="KW-0630">Potassium</keyword>
<dbReference type="AlphaFoldDB" id="A0A9D1VRI0"/>
<comment type="similarity">
    <text evidence="2">Belongs to the TrkH potassium transport family.</text>
</comment>
<evidence type="ECO:0000256" key="3">
    <source>
        <dbReference type="ARBA" id="ARBA00022448"/>
    </source>
</evidence>
<feature type="binding site" evidence="12">
    <location>
        <position position="221"/>
    </location>
    <ligand>
        <name>K(+)</name>
        <dbReference type="ChEBI" id="CHEBI:29103"/>
    </ligand>
</feature>
<evidence type="ECO:0000256" key="6">
    <source>
        <dbReference type="ARBA" id="ARBA00022538"/>
    </source>
</evidence>
<feature type="binding site" evidence="12">
    <location>
        <position position="317"/>
    </location>
    <ligand>
        <name>K(+)</name>
        <dbReference type="ChEBI" id="CHEBI:29103"/>
    </ligand>
</feature>
<evidence type="ECO:0000256" key="9">
    <source>
        <dbReference type="ARBA" id="ARBA00022989"/>
    </source>
</evidence>
<evidence type="ECO:0000256" key="12">
    <source>
        <dbReference type="PIRSR" id="PIRSR006247-1"/>
    </source>
</evidence>
<feature type="transmembrane region" description="Helical" evidence="13">
    <location>
        <begin position="40"/>
        <end position="60"/>
    </location>
</feature>
<feature type="transmembrane region" description="Helical" evidence="13">
    <location>
        <begin position="240"/>
        <end position="261"/>
    </location>
</feature>
<evidence type="ECO:0000313" key="15">
    <source>
        <dbReference type="Proteomes" id="UP000824246"/>
    </source>
</evidence>
<evidence type="ECO:0000256" key="4">
    <source>
        <dbReference type="ARBA" id="ARBA00022475"/>
    </source>
</evidence>
<keyword evidence="6" id="KW-0633">Potassium transport</keyword>
<evidence type="ECO:0000256" key="10">
    <source>
        <dbReference type="ARBA" id="ARBA00023065"/>
    </source>
</evidence>
<keyword evidence="11 13" id="KW-0472">Membrane</keyword>
<feature type="transmembrane region" description="Helical" evidence="13">
    <location>
        <begin position="273"/>
        <end position="293"/>
    </location>
</feature>
<evidence type="ECO:0000256" key="2">
    <source>
        <dbReference type="ARBA" id="ARBA00009137"/>
    </source>
</evidence>
<evidence type="ECO:0000256" key="7">
    <source>
        <dbReference type="ARBA" id="ARBA00022692"/>
    </source>
</evidence>
<evidence type="ECO:0000313" key="14">
    <source>
        <dbReference type="EMBL" id="HIX45453.1"/>
    </source>
</evidence>
<dbReference type="GO" id="GO:0005886">
    <property type="term" value="C:plasma membrane"/>
    <property type="evidence" value="ECO:0007669"/>
    <property type="project" value="UniProtKB-SubCell"/>
</dbReference>
<keyword evidence="9 13" id="KW-1133">Transmembrane helix</keyword>
<dbReference type="EMBL" id="DXFB01000122">
    <property type="protein sequence ID" value="HIX45453.1"/>
    <property type="molecule type" value="Genomic_DNA"/>
</dbReference>
<keyword evidence="7 13" id="KW-0812">Transmembrane</keyword>
<feature type="binding site" evidence="12">
    <location>
        <position position="434"/>
    </location>
    <ligand>
        <name>K(+)</name>
        <dbReference type="ChEBI" id="CHEBI:29103"/>
    </ligand>
</feature>
<feature type="transmembrane region" description="Helical" evidence="13">
    <location>
        <begin position="457"/>
        <end position="482"/>
    </location>
</feature>
<keyword evidence="5" id="KW-0997">Cell inner membrane</keyword>
<organism evidence="14 15">
    <name type="scientific">Candidatus Barnesiella excrementipullorum</name>
    <dbReference type="NCBI Taxonomy" id="2838479"/>
    <lineage>
        <taxon>Bacteria</taxon>
        <taxon>Pseudomonadati</taxon>
        <taxon>Bacteroidota</taxon>
        <taxon>Bacteroidia</taxon>
        <taxon>Bacteroidales</taxon>
        <taxon>Barnesiellaceae</taxon>
        <taxon>Barnesiella</taxon>
    </lineage>
</organism>
<evidence type="ECO:0000256" key="5">
    <source>
        <dbReference type="ARBA" id="ARBA00022519"/>
    </source>
</evidence>
<dbReference type="GO" id="GO:0015379">
    <property type="term" value="F:potassium:chloride symporter activity"/>
    <property type="evidence" value="ECO:0007669"/>
    <property type="project" value="InterPro"/>
</dbReference>
<dbReference type="PANTHER" id="PTHR32024:SF2">
    <property type="entry name" value="TRK SYSTEM POTASSIUM UPTAKE PROTEIN TRKG-RELATED"/>
    <property type="match status" value="1"/>
</dbReference>
<feature type="transmembrane region" description="Helical" evidence="13">
    <location>
        <begin position="396"/>
        <end position="416"/>
    </location>
</feature>
<keyword evidence="3" id="KW-0813">Transport</keyword>
<name>A0A9D1VRI0_9BACT</name>
<feature type="transmembrane region" description="Helical" evidence="13">
    <location>
        <begin position="12"/>
        <end position="34"/>
    </location>
</feature>
<evidence type="ECO:0000256" key="8">
    <source>
        <dbReference type="ARBA" id="ARBA00022958"/>
    </source>
</evidence>
<dbReference type="GO" id="GO:0046872">
    <property type="term" value="F:metal ion binding"/>
    <property type="evidence" value="ECO:0007669"/>
    <property type="project" value="UniProtKB-KW"/>
</dbReference>
<accession>A0A9D1VRI0</accession>
<feature type="transmembrane region" description="Helical" evidence="13">
    <location>
        <begin position="72"/>
        <end position="94"/>
    </location>
</feature>
<comment type="subcellular location">
    <subcellularLocation>
        <location evidence="1">Cell inner membrane</location>
        <topology evidence="1">Multi-pass membrane protein</topology>
    </subcellularLocation>
</comment>
<evidence type="ECO:0000256" key="13">
    <source>
        <dbReference type="SAM" id="Phobius"/>
    </source>
</evidence>